<proteinExistence type="predicted"/>
<comment type="caution">
    <text evidence="1">The sequence shown here is derived from an EMBL/GenBank/DDBJ whole genome shotgun (WGS) entry which is preliminary data.</text>
</comment>
<name>A0A562MBZ2_9SPHI</name>
<dbReference type="InterPro" id="IPR027375">
    <property type="entry name" value="DKNYY"/>
</dbReference>
<dbReference type="Pfam" id="PF13644">
    <property type="entry name" value="DKNYY"/>
    <property type="match status" value="1"/>
</dbReference>
<dbReference type="OrthoDB" id="1327275at2"/>
<organism evidence="1 2">
    <name type="scientific">Sphingobacterium siyangense</name>
    <dbReference type="NCBI Taxonomy" id="459529"/>
    <lineage>
        <taxon>Bacteria</taxon>
        <taxon>Pseudomonadati</taxon>
        <taxon>Bacteroidota</taxon>
        <taxon>Sphingobacteriia</taxon>
        <taxon>Sphingobacteriales</taxon>
        <taxon>Sphingobacteriaceae</taxon>
        <taxon>Sphingobacterium</taxon>
    </lineage>
</organism>
<protein>
    <submittedName>
        <fullName evidence="1">DKNYY family protein</fullName>
    </submittedName>
</protein>
<sequence>MSRKDLGNGFVVIDDSFILHFDSEVYRKFYADIDFQSFEIIQSNGSTFHYFKDNNHVYLESYRNRFCILPDADPVDFQILDFEKGMATSGGHDYVFEQKLAYRLADFRELPGIYQLVGDSVYCAYFKHVEDADATSFEVLHGERIGNVAKDSKHVYFRDEIVPDADAESFSILAECVGGSYYRECDHTFYATDRRWAFYIDSIAKSIKTIKTKNVQQFGFEVRDELGYAFDGEYRYLYGKRARQ</sequence>
<gene>
    <name evidence="1" type="ORF">IQ31_03845</name>
</gene>
<dbReference type="AlphaFoldDB" id="A0A562MBZ2"/>
<evidence type="ECO:0000313" key="2">
    <source>
        <dbReference type="Proteomes" id="UP000315908"/>
    </source>
</evidence>
<accession>A0A562MBZ2</accession>
<reference evidence="1 2" key="1">
    <citation type="journal article" date="2015" name="Stand. Genomic Sci.">
        <title>Genomic Encyclopedia of Bacterial and Archaeal Type Strains, Phase III: the genomes of soil and plant-associated and newly described type strains.</title>
        <authorList>
            <person name="Whitman W.B."/>
            <person name="Woyke T."/>
            <person name="Klenk H.P."/>
            <person name="Zhou Y."/>
            <person name="Lilburn T.G."/>
            <person name="Beck B.J."/>
            <person name="De Vos P."/>
            <person name="Vandamme P."/>
            <person name="Eisen J.A."/>
            <person name="Garrity G."/>
            <person name="Hugenholtz P."/>
            <person name="Kyrpides N.C."/>
        </authorList>
    </citation>
    <scope>NUCLEOTIDE SEQUENCE [LARGE SCALE GENOMIC DNA]</scope>
    <source>
        <strain evidence="1 2">CGMCC 1.6855</strain>
    </source>
</reference>
<dbReference type="RefSeq" id="WP_145329174.1">
    <property type="nucleotide sequence ID" value="NZ_DAIRPU010000023.1"/>
</dbReference>
<dbReference type="Proteomes" id="UP000315908">
    <property type="component" value="Unassembled WGS sequence"/>
</dbReference>
<dbReference type="EMBL" id="VLKR01000022">
    <property type="protein sequence ID" value="TWI17403.1"/>
    <property type="molecule type" value="Genomic_DNA"/>
</dbReference>
<evidence type="ECO:0000313" key="1">
    <source>
        <dbReference type="EMBL" id="TWI17403.1"/>
    </source>
</evidence>